<dbReference type="AlphaFoldDB" id="A0AAD2F7D4"/>
<keyword evidence="3" id="KW-1185">Reference proteome</keyword>
<evidence type="ECO:0000313" key="4">
    <source>
        <dbReference type="Proteomes" id="UP001190491"/>
    </source>
</evidence>
<comment type="caution">
    <text evidence="1">The sequence shown here is derived from an EMBL/GenBank/DDBJ whole genome shotgun (WGS) entry which is preliminary data.</text>
</comment>
<protein>
    <submittedName>
        <fullName evidence="1">Uncharacterized protein</fullName>
    </submittedName>
</protein>
<accession>A0AAD2F7D4</accession>
<reference evidence="1 3" key="1">
    <citation type="submission" date="2023-07" db="EMBL/GenBank/DDBJ databases">
        <authorList>
            <person name="Peeters C."/>
        </authorList>
    </citation>
    <scope>NUCLEOTIDE SEQUENCE</scope>
    <source>
        <strain evidence="2 3">LMG 32965</strain>
        <strain evidence="1">R-77567</strain>
    </source>
</reference>
<dbReference type="Proteomes" id="UP001190491">
    <property type="component" value="Unassembled WGS sequence"/>
</dbReference>
<dbReference type="Proteomes" id="UP001189792">
    <property type="component" value="Unassembled WGS sequence"/>
</dbReference>
<gene>
    <name evidence="2" type="ORF">R77564_05150</name>
    <name evidence="1" type="ORF">R77567_04745</name>
</gene>
<name>A0AAD2F7D4_9RALS</name>
<organism evidence="1 4">
    <name type="scientific">Ralstonia flatus</name>
    <dbReference type="NCBI Taxonomy" id="3058601"/>
    <lineage>
        <taxon>Bacteria</taxon>
        <taxon>Pseudomonadati</taxon>
        <taxon>Pseudomonadota</taxon>
        <taxon>Betaproteobacteria</taxon>
        <taxon>Burkholderiales</taxon>
        <taxon>Burkholderiaceae</taxon>
        <taxon>Ralstonia</taxon>
    </lineage>
</organism>
<evidence type="ECO:0000313" key="2">
    <source>
        <dbReference type="EMBL" id="CAJ0904684.1"/>
    </source>
</evidence>
<dbReference type="EMBL" id="CAUDKO010000017">
    <property type="protein sequence ID" value="CAJ0896642.1"/>
    <property type="molecule type" value="Genomic_DNA"/>
</dbReference>
<sequence>MGQKTASPELELCRRVDEVLYYAWDPIGVSWCPAARDEYQAYLPTVLALLQDDVGAPSVAAYLDEVATARMGLEARPEHSLRTAQLLLEWKREIYSRQ</sequence>
<evidence type="ECO:0000313" key="1">
    <source>
        <dbReference type="EMBL" id="CAJ0896642.1"/>
    </source>
</evidence>
<dbReference type="EMBL" id="CAUDLI010000017">
    <property type="protein sequence ID" value="CAJ0904684.1"/>
    <property type="molecule type" value="Genomic_DNA"/>
</dbReference>
<evidence type="ECO:0000313" key="3">
    <source>
        <dbReference type="Proteomes" id="UP001189792"/>
    </source>
</evidence>
<proteinExistence type="predicted"/>